<dbReference type="Proteomes" id="UP000178849">
    <property type="component" value="Unassembled WGS sequence"/>
</dbReference>
<dbReference type="AlphaFoldDB" id="A0A1G2BJF5"/>
<evidence type="ECO:0000313" key="3">
    <source>
        <dbReference type="Proteomes" id="UP000178849"/>
    </source>
</evidence>
<reference evidence="2 3" key="1">
    <citation type="journal article" date="2016" name="Nat. Commun.">
        <title>Thousands of microbial genomes shed light on interconnected biogeochemical processes in an aquifer system.</title>
        <authorList>
            <person name="Anantharaman K."/>
            <person name="Brown C.T."/>
            <person name="Hug L.A."/>
            <person name="Sharon I."/>
            <person name="Castelle C.J."/>
            <person name="Probst A.J."/>
            <person name="Thomas B.C."/>
            <person name="Singh A."/>
            <person name="Wilkins M.J."/>
            <person name="Karaoz U."/>
            <person name="Brodie E.L."/>
            <person name="Williams K.H."/>
            <person name="Hubbard S.S."/>
            <person name="Banfield J.F."/>
        </authorList>
    </citation>
    <scope>NUCLEOTIDE SEQUENCE [LARGE SCALE GENOMIC DNA]</scope>
</reference>
<dbReference type="PANTHER" id="PTHR33969">
    <property type="entry name" value="SEGREGATION AND CONDENSATION PROTEIN A"/>
    <property type="match status" value="1"/>
</dbReference>
<dbReference type="PANTHER" id="PTHR33969:SF2">
    <property type="entry name" value="SEGREGATION AND CONDENSATION PROTEIN A"/>
    <property type="match status" value="1"/>
</dbReference>
<dbReference type="STRING" id="1798550.A2927_02035"/>
<protein>
    <recommendedName>
        <fullName evidence="1">Segregation and condensation protein A</fullName>
    </recommendedName>
</protein>
<dbReference type="EMBL" id="MHKL01000020">
    <property type="protein sequence ID" value="OGY89358.1"/>
    <property type="molecule type" value="Genomic_DNA"/>
</dbReference>
<dbReference type="InterPro" id="IPR003768">
    <property type="entry name" value="ScpA"/>
</dbReference>
<name>A0A1G2BJF5_9BACT</name>
<evidence type="ECO:0000256" key="1">
    <source>
        <dbReference type="ARBA" id="ARBA00044777"/>
    </source>
</evidence>
<accession>A0A1G2BJF5</accession>
<dbReference type="Gene3D" id="1.10.10.580">
    <property type="entry name" value="Structural maintenance of chromosome 1. Chain E"/>
    <property type="match status" value="1"/>
</dbReference>
<dbReference type="InterPro" id="IPR023093">
    <property type="entry name" value="ScpA-like_C"/>
</dbReference>
<dbReference type="Pfam" id="PF02616">
    <property type="entry name" value="SMC_ScpA"/>
    <property type="match status" value="1"/>
</dbReference>
<dbReference type="Gene3D" id="6.10.250.2410">
    <property type="match status" value="1"/>
</dbReference>
<comment type="caution">
    <text evidence="2">The sequence shown here is derived from an EMBL/GenBank/DDBJ whole genome shotgun (WGS) entry which is preliminary data.</text>
</comment>
<proteinExistence type="predicted"/>
<gene>
    <name evidence="2" type="ORF">A2927_02035</name>
</gene>
<evidence type="ECO:0000313" key="2">
    <source>
        <dbReference type="EMBL" id="OGY89358.1"/>
    </source>
</evidence>
<organism evidence="2 3">
    <name type="scientific">Candidatus Komeilibacteria bacterium RIFCSPLOWO2_01_FULL_45_10</name>
    <dbReference type="NCBI Taxonomy" id="1798550"/>
    <lineage>
        <taxon>Bacteria</taxon>
        <taxon>Candidatus Komeiliibacteriota</taxon>
    </lineage>
</organism>
<sequence>MSTYQIKLEQFEGPLDLLLKLIEEEEMDITKVSLAKVADQFITYVNQSEQLNPGEVADFLVVAAKLLYIKSKMLLPSLAVEDEEADELEKQLKIYKEYYEASRKIKEMLKQNRLMFVREKPLRVFTPKFSPPLGLNLKALSEVFSRVLARLEPIVNLPKDAIKKTISIREKIGHITEMILNKVCLSFKQLLGNKRDKTEIIVSFLAVLELVKQRTIEVEQAELFSEINLKKTEL</sequence>